<dbReference type="Pfam" id="PF07730">
    <property type="entry name" value="HisKA_3"/>
    <property type="match status" value="1"/>
</dbReference>
<dbReference type="InterPro" id="IPR050482">
    <property type="entry name" value="Sensor_HK_TwoCompSys"/>
</dbReference>
<feature type="domain" description="Histidine kinase" evidence="5">
    <location>
        <begin position="400"/>
        <end position="489"/>
    </location>
</feature>
<name>A0ABU1BQ77_9BURK</name>
<dbReference type="InterPro" id="IPR000700">
    <property type="entry name" value="PAS-assoc_C"/>
</dbReference>
<dbReference type="NCBIfam" id="TIGR00229">
    <property type="entry name" value="sensory_box"/>
    <property type="match status" value="1"/>
</dbReference>
<evidence type="ECO:0000256" key="4">
    <source>
        <dbReference type="PROSITE-ProRule" id="PRU00169"/>
    </source>
</evidence>
<comment type="caution">
    <text evidence="8">The sequence shown here is derived from an EMBL/GenBank/DDBJ whole genome shotgun (WGS) entry which is preliminary data.</text>
</comment>
<dbReference type="RefSeq" id="WP_338437102.1">
    <property type="nucleotide sequence ID" value="NZ_JAUYVH010000007.1"/>
</dbReference>
<dbReference type="SMART" id="SM00086">
    <property type="entry name" value="PAC"/>
    <property type="match status" value="1"/>
</dbReference>
<dbReference type="InterPro" id="IPR003594">
    <property type="entry name" value="HATPase_dom"/>
</dbReference>
<organism evidence="8 9">
    <name type="scientific">Keguizhuia sedimenti</name>
    <dbReference type="NCBI Taxonomy" id="3064264"/>
    <lineage>
        <taxon>Bacteria</taxon>
        <taxon>Pseudomonadati</taxon>
        <taxon>Pseudomonadota</taxon>
        <taxon>Betaproteobacteria</taxon>
        <taxon>Burkholderiales</taxon>
        <taxon>Oxalobacteraceae</taxon>
        <taxon>Keguizhuia</taxon>
    </lineage>
</organism>
<dbReference type="Pfam" id="PF08447">
    <property type="entry name" value="PAS_3"/>
    <property type="match status" value="1"/>
</dbReference>
<reference evidence="8 9" key="1">
    <citation type="submission" date="2023-08" db="EMBL/GenBank/DDBJ databases">
        <title>Oxalobacteraceae gen .nov., isolated from river sludge outside the plant.</title>
        <authorList>
            <person name="Zhao S.Y."/>
        </authorList>
    </citation>
    <scope>NUCLEOTIDE SEQUENCE [LARGE SCALE GENOMIC DNA]</scope>
    <source>
        <strain evidence="8 9">R-40</strain>
    </source>
</reference>
<evidence type="ECO:0000259" key="5">
    <source>
        <dbReference type="PROSITE" id="PS50109"/>
    </source>
</evidence>
<dbReference type="InterPro" id="IPR000014">
    <property type="entry name" value="PAS"/>
</dbReference>
<keyword evidence="4" id="KW-0597">Phosphoprotein</keyword>
<evidence type="ECO:0000259" key="7">
    <source>
        <dbReference type="PROSITE" id="PS50113"/>
    </source>
</evidence>
<dbReference type="Gene3D" id="3.30.450.20">
    <property type="entry name" value="PAS domain"/>
    <property type="match status" value="1"/>
</dbReference>
<evidence type="ECO:0000259" key="6">
    <source>
        <dbReference type="PROSITE" id="PS50110"/>
    </source>
</evidence>
<dbReference type="SUPFAM" id="SSF55785">
    <property type="entry name" value="PYP-like sensor domain (PAS domain)"/>
    <property type="match status" value="1"/>
</dbReference>
<dbReference type="PROSITE" id="PS50109">
    <property type="entry name" value="HIS_KIN"/>
    <property type="match status" value="1"/>
</dbReference>
<dbReference type="SUPFAM" id="SSF55874">
    <property type="entry name" value="ATPase domain of HSP90 chaperone/DNA topoisomerase II/histidine kinase"/>
    <property type="match status" value="1"/>
</dbReference>
<dbReference type="InterPro" id="IPR011006">
    <property type="entry name" value="CheY-like_superfamily"/>
</dbReference>
<dbReference type="Pfam" id="PF02518">
    <property type="entry name" value="HATPase_c"/>
    <property type="match status" value="1"/>
</dbReference>
<keyword evidence="9" id="KW-1185">Reference proteome</keyword>
<dbReference type="Gene3D" id="3.30.565.10">
    <property type="entry name" value="Histidine kinase-like ATPase, C-terminal domain"/>
    <property type="match status" value="1"/>
</dbReference>
<protein>
    <submittedName>
        <fullName evidence="8">Response regulator</fullName>
    </submittedName>
</protein>
<dbReference type="Gene3D" id="1.20.5.1930">
    <property type="match status" value="1"/>
</dbReference>
<feature type="modified residue" description="4-aspartylphosphate" evidence="4">
    <location>
        <position position="59"/>
    </location>
</feature>
<keyword evidence="2" id="KW-0418">Kinase</keyword>
<dbReference type="PANTHER" id="PTHR24421">
    <property type="entry name" value="NITRATE/NITRITE SENSOR PROTEIN NARX-RELATED"/>
    <property type="match status" value="1"/>
</dbReference>
<dbReference type="InterPro" id="IPR001610">
    <property type="entry name" value="PAC"/>
</dbReference>
<dbReference type="InterPro" id="IPR035965">
    <property type="entry name" value="PAS-like_dom_sf"/>
</dbReference>
<evidence type="ECO:0000256" key="2">
    <source>
        <dbReference type="ARBA" id="ARBA00022777"/>
    </source>
</evidence>
<dbReference type="Proteomes" id="UP001225596">
    <property type="component" value="Unassembled WGS sequence"/>
</dbReference>
<dbReference type="SMART" id="SM00448">
    <property type="entry name" value="REC"/>
    <property type="match status" value="1"/>
</dbReference>
<accession>A0ABU1BQ77</accession>
<dbReference type="InterPro" id="IPR005467">
    <property type="entry name" value="His_kinase_dom"/>
</dbReference>
<dbReference type="CDD" id="cd16917">
    <property type="entry name" value="HATPase_UhpB-NarQ-NarX-like"/>
    <property type="match status" value="1"/>
</dbReference>
<dbReference type="EMBL" id="JAUYVH010000007">
    <property type="protein sequence ID" value="MDQ9171167.1"/>
    <property type="molecule type" value="Genomic_DNA"/>
</dbReference>
<evidence type="ECO:0000313" key="9">
    <source>
        <dbReference type="Proteomes" id="UP001225596"/>
    </source>
</evidence>
<dbReference type="InterPro" id="IPR001789">
    <property type="entry name" value="Sig_transdc_resp-reg_receiver"/>
</dbReference>
<dbReference type="PANTHER" id="PTHR24421:SF59">
    <property type="entry name" value="OXYGEN SENSOR HISTIDINE KINASE NREB"/>
    <property type="match status" value="1"/>
</dbReference>
<evidence type="ECO:0000256" key="3">
    <source>
        <dbReference type="ARBA" id="ARBA00023012"/>
    </source>
</evidence>
<gene>
    <name evidence="8" type="ORF">Q8A64_12205</name>
</gene>
<evidence type="ECO:0000256" key="1">
    <source>
        <dbReference type="ARBA" id="ARBA00022679"/>
    </source>
</evidence>
<dbReference type="SUPFAM" id="SSF52172">
    <property type="entry name" value="CheY-like"/>
    <property type="match status" value="1"/>
</dbReference>
<feature type="domain" description="Response regulatory" evidence="6">
    <location>
        <begin position="7"/>
        <end position="126"/>
    </location>
</feature>
<dbReference type="CDD" id="cd00130">
    <property type="entry name" value="PAS"/>
    <property type="match status" value="1"/>
</dbReference>
<dbReference type="PROSITE" id="PS50113">
    <property type="entry name" value="PAC"/>
    <property type="match status" value="1"/>
</dbReference>
<proteinExistence type="predicted"/>
<dbReference type="CDD" id="cd00156">
    <property type="entry name" value="REC"/>
    <property type="match status" value="1"/>
</dbReference>
<dbReference type="PROSITE" id="PS50110">
    <property type="entry name" value="RESPONSE_REGULATORY"/>
    <property type="match status" value="1"/>
</dbReference>
<dbReference type="SMART" id="SM00387">
    <property type="entry name" value="HATPase_c"/>
    <property type="match status" value="1"/>
</dbReference>
<keyword evidence="3" id="KW-0902">Two-component regulatory system</keyword>
<feature type="domain" description="PAC" evidence="7">
    <location>
        <begin position="217"/>
        <end position="269"/>
    </location>
</feature>
<dbReference type="InterPro" id="IPR036890">
    <property type="entry name" value="HATPase_C_sf"/>
</dbReference>
<dbReference type="Pfam" id="PF00072">
    <property type="entry name" value="Response_reg"/>
    <property type="match status" value="1"/>
</dbReference>
<dbReference type="Gene3D" id="3.40.50.2300">
    <property type="match status" value="1"/>
</dbReference>
<evidence type="ECO:0000313" key="8">
    <source>
        <dbReference type="EMBL" id="MDQ9171167.1"/>
    </source>
</evidence>
<sequence length="494" mass="54988">MPQSQLHILIVEDDTVDRLACKRAITGDASFSFVLHEAATGRDGLELIARQRIDCILLDYHLPDLNGLEFLSELTSAHGTMPAPVLLLTGADSAAVVAAAMKRGAWDYLGKDLDGNYLELLPSAIQRMVRERRLAEEKRAAEAQFRSLVEQIEAITYTASLGEATHFQYISPQIKRLGFSAGEWILDPGLHFRQIHPDDGDEAIECIMRSRSTGNALRHEYRLVSRNGEVLWFRDEAKAVTDEQGRKLFLQGILVDITQSKQAEQALLHSQAELRQLAGHLETAKEAERKRIAQEIHDELGGLFTGIKAYISVYVERLKRAGTAPDPLLMEVASLADNGFQAVRRVITDLRPSVLDQLGIWTALEWYANQIEKRSGLECECSIEDQLAEMEIEPEVSTMLFRIAQEALTNTVRHADASKVTIHAGLDSGSLTLEIRDDGKGIGQHSTENSESWGIVGMHERARYFGGELSITGEAGRGTLVRLRLPMEELRTNE</sequence>
<dbReference type="InterPro" id="IPR011712">
    <property type="entry name" value="Sig_transdc_His_kin_sub3_dim/P"/>
</dbReference>
<keyword evidence="1" id="KW-0808">Transferase</keyword>
<dbReference type="InterPro" id="IPR013655">
    <property type="entry name" value="PAS_fold_3"/>
</dbReference>